<feature type="domain" description="Thioesterase" evidence="28">
    <location>
        <begin position="106"/>
        <end position="167"/>
    </location>
</feature>
<evidence type="ECO:0000256" key="12">
    <source>
        <dbReference type="ARBA" id="ARBA00023098"/>
    </source>
</evidence>
<dbReference type="Gene3D" id="3.10.129.10">
    <property type="entry name" value="Hotdog Thioesterase"/>
    <property type="match status" value="1"/>
</dbReference>
<dbReference type="GO" id="GO:0006631">
    <property type="term" value="P:fatty acid metabolic process"/>
    <property type="evidence" value="ECO:0007669"/>
    <property type="project" value="UniProtKB-KW"/>
</dbReference>
<dbReference type="EC" id="3.1.2.2" evidence="19"/>
<dbReference type="GO" id="GO:0005758">
    <property type="term" value="C:mitochondrial intermembrane space"/>
    <property type="evidence" value="ECO:0007669"/>
    <property type="project" value="UniProtKB-SubCell"/>
</dbReference>
<evidence type="ECO:0000256" key="24">
    <source>
        <dbReference type="ARBA" id="ARBA00047969"/>
    </source>
</evidence>
<gene>
    <name evidence="29" type="ORF">UFOPK3605_00952</name>
    <name evidence="30" type="ORF">UFOPK3897_01485</name>
    <name evidence="31" type="ORF">UFOPK4121_01151</name>
</gene>
<evidence type="ECO:0000256" key="1">
    <source>
        <dbReference type="ARBA" id="ARBA00004496"/>
    </source>
</evidence>
<comment type="catalytic activity">
    <reaction evidence="25">
        <text>dodecanoyl-CoA + H2O = dodecanoate + CoA + H(+)</text>
        <dbReference type="Rhea" id="RHEA:30135"/>
        <dbReference type="ChEBI" id="CHEBI:15377"/>
        <dbReference type="ChEBI" id="CHEBI:15378"/>
        <dbReference type="ChEBI" id="CHEBI:18262"/>
        <dbReference type="ChEBI" id="CHEBI:57287"/>
        <dbReference type="ChEBI" id="CHEBI:57375"/>
    </reaction>
    <physiologicalReaction direction="left-to-right" evidence="25">
        <dbReference type="Rhea" id="RHEA:30136"/>
    </physiologicalReaction>
</comment>
<feature type="coiled-coil region" evidence="27">
    <location>
        <begin position="35"/>
        <end position="62"/>
    </location>
</feature>
<evidence type="ECO:0000256" key="2">
    <source>
        <dbReference type="ARBA" id="ARBA00004569"/>
    </source>
</evidence>
<evidence type="ECO:0000256" key="5">
    <source>
        <dbReference type="ARBA" id="ARBA00022475"/>
    </source>
</evidence>
<evidence type="ECO:0000256" key="15">
    <source>
        <dbReference type="ARBA" id="ARBA00023273"/>
    </source>
</evidence>
<comment type="catalytic activity">
    <reaction evidence="23">
        <text>hexadecanoyl-CoA + H2O = hexadecanoate + CoA + H(+)</text>
        <dbReference type="Rhea" id="RHEA:16645"/>
        <dbReference type="ChEBI" id="CHEBI:7896"/>
        <dbReference type="ChEBI" id="CHEBI:15377"/>
        <dbReference type="ChEBI" id="CHEBI:15378"/>
        <dbReference type="ChEBI" id="CHEBI:57287"/>
        <dbReference type="ChEBI" id="CHEBI:57379"/>
        <dbReference type="EC" id="3.1.2.2"/>
    </reaction>
    <physiologicalReaction direction="left-to-right" evidence="23">
        <dbReference type="Rhea" id="RHEA:16646"/>
    </physiologicalReaction>
</comment>
<dbReference type="InterPro" id="IPR006683">
    <property type="entry name" value="Thioestr_dom"/>
</dbReference>
<evidence type="ECO:0000256" key="10">
    <source>
        <dbReference type="ARBA" id="ARBA00022832"/>
    </source>
</evidence>
<evidence type="ECO:0000256" key="25">
    <source>
        <dbReference type="ARBA" id="ARBA00048074"/>
    </source>
</evidence>
<evidence type="ECO:0000256" key="16">
    <source>
        <dbReference type="ARBA" id="ARBA00035852"/>
    </source>
</evidence>
<dbReference type="EMBL" id="CAFBOF010000050">
    <property type="protein sequence ID" value="CAB4986857.1"/>
    <property type="molecule type" value="Genomic_DNA"/>
</dbReference>
<comment type="catalytic activity">
    <reaction evidence="22">
        <text>octanoyl-CoA + H2O = octanoate + CoA + H(+)</text>
        <dbReference type="Rhea" id="RHEA:30143"/>
        <dbReference type="ChEBI" id="CHEBI:15377"/>
        <dbReference type="ChEBI" id="CHEBI:15378"/>
        <dbReference type="ChEBI" id="CHEBI:25646"/>
        <dbReference type="ChEBI" id="CHEBI:57287"/>
        <dbReference type="ChEBI" id="CHEBI:57386"/>
    </reaction>
    <physiologicalReaction direction="left-to-right" evidence="22">
        <dbReference type="Rhea" id="RHEA:30144"/>
    </physiologicalReaction>
</comment>
<evidence type="ECO:0000313" key="30">
    <source>
        <dbReference type="EMBL" id="CAB4986857.1"/>
    </source>
</evidence>
<sequence length="198" mass="22066">MSDLIDPARPERYRLTRATRRLIEAVRKMDPDVDLSQIAAQVEKLTSEVEKHQIEIGEQRGRGNYRRRSPLVGRSNAMAPPFTYEFDSDQVAVHGTFGLAYEGPPGFVHGGWISLAFDEIMGMANAIGGHVALTARLTVKYREPTPLEQPVRIEAHTKKVEGRRITTIGTLSVGEKVTAEAEGLFIALDEKRTKKHFG</sequence>
<evidence type="ECO:0000313" key="29">
    <source>
        <dbReference type="EMBL" id="CAB4908734.1"/>
    </source>
</evidence>
<evidence type="ECO:0000256" key="9">
    <source>
        <dbReference type="ARBA" id="ARBA00022801"/>
    </source>
</evidence>
<evidence type="ECO:0000256" key="7">
    <source>
        <dbReference type="ARBA" id="ARBA00022703"/>
    </source>
</evidence>
<comment type="similarity">
    <text evidence="18">Belongs to the THEM4/THEM5 thioesterase family.</text>
</comment>
<name>A0A6J7GNP6_9ZZZZ</name>
<keyword evidence="8" id="KW-0999">Mitochondrion inner membrane</keyword>
<keyword evidence="13" id="KW-0496">Mitochondrion</keyword>
<dbReference type="AlphaFoldDB" id="A0A6J7GNP6"/>
<evidence type="ECO:0000313" key="31">
    <source>
        <dbReference type="EMBL" id="CAB5028668.1"/>
    </source>
</evidence>
<evidence type="ECO:0000256" key="3">
    <source>
        <dbReference type="ARBA" id="ARBA00004632"/>
    </source>
</evidence>
<evidence type="ECO:0000259" key="28">
    <source>
        <dbReference type="Pfam" id="PF03061"/>
    </source>
</evidence>
<dbReference type="GO" id="GO:0005743">
    <property type="term" value="C:mitochondrial inner membrane"/>
    <property type="evidence" value="ECO:0007669"/>
    <property type="project" value="UniProtKB-SubCell"/>
</dbReference>
<keyword evidence="11" id="KW-0809">Transit peptide</keyword>
<accession>A0A6J7GNP6</accession>
<dbReference type="PANTHER" id="PTHR12418">
    <property type="entry name" value="ACYL-COENZYME A THIOESTERASE THEM4"/>
    <property type="match status" value="1"/>
</dbReference>
<comment type="catalytic activity">
    <reaction evidence="16">
        <text>(5Z,8Z,11Z,14Z)-eicosatetraenoyl-CoA + H2O = (5Z,8Z,11Z,14Z)-eicosatetraenoate + CoA + H(+)</text>
        <dbReference type="Rhea" id="RHEA:40151"/>
        <dbReference type="ChEBI" id="CHEBI:15377"/>
        <dbReference type="ChEBI" id="CHEBI:15378"/>
        <dbReference type="ChEBI" id="CHEBI:32395"/>
        <dbReference type="ChEBI" id="CHEBI:57287"/>
        <dbReference type="ChEBI" id="CHEBI:57368"/>
    </reaction>
    <physiologicalReaction direction="left-to-right" evidence="16">
        <dbReference type="Rhea" id="RHEA:40152"/>
    </physiologicalReaction>
</comment>
<keyword evidence="10" id="KW-0276">Fatty acid metabolism</keyword>
<proteinExistence type="inferred from homology"/>
<dbReference type="Pfam" id="PF03061">
    <property type="entry name" value="4HBT"/>
    <property type="match status" value="1"/>
</dbReference>
<evidence type="ECO:0000256" key="27">
    <source>
        <dbReference type="SAM" id="Coils"/>
    </source>
</evidence>
<keyword evidence="7" id="KW-0053">Apoptosis</keyword>
<dbReference type="SUPFAM" id="SSF54637">
    <property type="entry name" value="Thioesterase/thiol ester dehydrase-isomerase"/>
    <property type="match status" value="1"/>
</dbReference>
<dbReference type="GO" id="GO:0006915">
    <property type="term" value="P:apoptotic process"/>
    <property type="evidence" value="ECO:0007669"/>
    <property type="project" value="UniProtKB-KW"/>
</dbReference>
<protein>
    <recommendedName>
        <fullName evidence="20">Acyl-coenzyme A thioesterase THEM4</fullName>
        <ecNumber evidence="19">3.1.2.2</ecNumber>
    </recommendedName>
    <alternativeName>
        <fullName evidence="21">Thioesterase superfamily member 4</fullName>
    </alternativeName>
</protein>
<evidence type="ECO:0000256" key="13">
    <source>
        <dbReference type="ARBA" id="ARBA00023128"/>
    </source>
</evidence>
<evidence type="ECO:0000256" key="18">
    <source>
        <dbReference type="ARBA" id="ARBA00038456"/>
    </source>
</evidence>
<dbReference type="InterPro" id="IPR052365">
    <property type="entry name" value="THEM4/THEM5_acyl-CoA_thioest"/>
</dbReference>
<evidence type="ECO:0000256" key="20">
    <source>
        <dbReference type="ARBA" id="ARBA00040123"/>
    </source>
</evidence>
<reference evidence="29" key="1">
    <citation type="submission" date="2020-05" db="EMBL/GenBank/DDBJ databases">
        <authorList>
            <person name="Chiriac C."/>
            <person name="Salcher M."/>
            <person name="Ghai R."/>
            <person name="Kavagutti S V."/>
        </authorList>
    </citation>
    <scope>NUCLEOTIDE SEQUENCE</scope>
</reference>
<evidence type="ECO:0000256" key="6">
    <source>
        <dbReference type="ARBA" id="ARBA00022490"/>
    </source>
</evidence>
<evidence type="ECO:0000256" key="22">
    <source>
        <dbReference type="ARBA" id="ARBA00047588"/>
    </source>
</evidence>
<keyword evidence="15" id="KW-0966">Cell projection</keyword>
<keyword evidence="12" id="KW-0443">Lipid metabolism</keyword>
<keyword evidence="9" id="KW-0378">Hydrolase</keyword>
<dbReference type="EMBL" id="CAFBMM010000044">
    <property type="protein sequence ID" value="CAB4908734.1"/>
    <property type="molecule type" value="Genomic_DNA"/>
</dbReference>
<evidence type="ECO:0000256" key="26">
    <source>
        <dbReference type="ARBA" id="ARBA00048180"/>
    </source>
</evidence>
<dbReference type="InterPro" id="IPR029069">
    <property type="entry name" value="HotDog_dom_sf"/>
</dbReference>
<evidence type="ECO:0000256" key="4">
    <source>
        <dbReference type="ARBA" id="ARBA00004637"/>
    </source>
</evidence>
<keyword evidence="27" id="KW-0175">Coiled coil</keyword>
<dbReference type="GO" id="GO:0016787">
    <property type="term" value="F:hydrolase activity"/>
    <property type="evidence" value="ECO:0007669"/>
    <property type="project" value="UniProtKB-KW"/>
</dbReference>
<dbReference type="PANTHER" id="PTHR12418:SF19">
    <property type="entry name" value="ACYL-COENZYME A THIOESTERASE THEM4"/>
    <property type="match status" value="1"/>
</dbReference>
<organism evidence="29">
    <name type="scientific">freshwater metagenome</name>
    <dbReference type="NCBI Taxonomy" id="449393"/>
    <lineage>
        <taxon>unclassified sequences</taxon>
        <taxon>metagenomes</taxon>
        <taxon>ecological metagenomes</taxon>
    </lineage>
</organism>
<evidence type="ECO:0000256" key="11">
    <source>
        <dbReference type="ARBA" id="ARBA00022946"/>
    </source>
</evidence>
<keyword evidence="5" id="KW-1003">Cell membrane</keyword>
<evidence type="ECO:0000256" key="23">
    <source>
        <dbReference type="ARBA" id="ARBA00047734"/>
    </source>
</evidence>
<comment type="subcellular location">
    <subcellularLocation>
        <location evidence="3">Cell projection</location>
        <location evidence="3">Ruffle membrane</location>
    </subcellularLocation>
    <subcellularLocation>
        <location evidence="1">Cytoplasm</location>
    </subcellularLocation>
    <subcellularLocation>
        <location evidence="4">Mitochondrion inner membrane</location>
        <topology evidence="4">Peripheral membrane protein</topology>
    </subcellularLocation>
    <subcellularLocation>
        <location evidence="2">Mitochondrion intermembrane space</location>
    </subcellularLocation>
</comment>
<comment type="catalytic activity">
    <reaction evidence="26">
        <text>tetradecanoyl-CoA + H2O = tetradecanoate + CoA + H(+)</text>
        <dbReference type="Rhea" id="RHEA:40119"/>
        <dbReference type="ChEBI" id="CHEBI:15377"/>
        <dbReference type="ChEBI" id="CHEBI:15378"/>
        <dbReference type="ChEBI" id="CHEBI:30807"/>
        <dbReference type="ChEBI" id="CHEBI:57287"/>
        <dbReference type="ChEBI" id="CHEBI:57385"/>
    </reaction>
    <physiologicalReaction direction="left-to-right" evidence="26">
        <dbReference type="Rhea" id="RHEA:40120"/>
    </physiologicalReaction>
</comment>
<evidence type="ECO:0000256" key="14">
    <source>
        <dbReference type="ARBA" id="ARBA00023136"/>
    </source>
</evidence>
<evidence type="ECO:0000256" key="8">
    <source>
        <dbReference type="ARBA" id="ARBA00022792"/>
    </source>
</evidence>
<dbReference type="EMBL" id="CAFBPQ010000039">
    <property type="protein sequence ID" value="CAB5028668.1"/>
    <property type="molecule type" value="Genomic_DNA"/>
</dbReference>
<evidence type="ECO:0000256" key="21">
    <source>
        <dbReference type="ARBA" id="ARBA00043210"/>
    </source>
</evidence>
<comment type="catalytic activity">
    <reaction evidence="24">
        <text>decanoyl-CoA + H2O = decanoate + CoA + H(+)</text>
        <dbReference type="Rhea" id="RHEA:40059"/>
        <dbReference type="ChEBI" id="CHEBI:15377"/>
        <dbReference type="ChEBI" id="CHEBI:15378"/>
        <dbReference type="ChEBI" id="CHEBI:27689"/>
        <dbReference type="ChEBI" id="CHEBI:57287"/>
        <dbReference type="ChEBI" id="CHEBI:61430"/>
    </reaction>
    <physiologicalReaction direction="left-to-right" evidence="24">
        <dbReference type="Rhea" id="RHEA:40060"/>
    </physiologicalReaction>
</comment>
<keyword evidence="6" id="KW-0963">Cytoplasm</keyword>
<evidence type="ECO:0000256" key="17">
    <source>
        <dbReference type="ARBA" id="ARBA00037002"/>
    </source>
</evidence>
<evidence type="ECO:0000256" key="19">
    <source>
        <dbReference type="ARBA" id="ARBA00038848"/>
    </source>
</evidence>
<dbReference type="GO" id="GO:0032587">
    <property type="term" value="C:ruffle membrane"/>
    <property type="evidence" value="ECO:0007669"/>
    <property type="project" value="UniProtKB-SubCell"/>
</dbReference>
<comment type="catalytic activity">
    <reaction evidence="17">
        <text>(9Z)-octadecenoyl-CoA + H2O = (9Z)-octadecenoate + CoA + H(+)</text>
        <dbReference type="Rhea" id="RHEA:40139"/>
        <dbReference type="ChEBI" id="CHEBI:15377"/>
        <dbReference type="ChEBI" id="CHEBI:15378"/>
        <dbReference type="ChEBI" id="CHEBI:30823"/>
        <dbReference type="ChEBI" id="CHEBI:57287"/>
        <dbReference type="ChEBI" id="CHEBI:57387"/>
    </reaction>
    <physiologicalReaction direction="left-to-right" evidence="17">
        <dbReference type="Rhea" id="RHEA:40140"/>
    </physiologicalReaction>
</comment>
<dbReference type="CDD" id="cd03443">
    <property type="entry name" value="PaaI_thioesterase"/>
    <property type="match status" value="1"/>
</dbReference>
<keyword evidence="14" id="KW-0472">Membrane</keyword>